<dbReference type="PROSITE" id="PS51186">
    <property type="entry name" value="GNAT"/>
    <property type="match status" value="1"/>
</dbReference>
<dbReference type="PANTHER" id="PTHR13538:SF4">
    <property type="entry name" value="N-ALPHA-ACETYLTRANSFERASE 80"/>
    <property type="match status" value="1"/>
</dbReference>
<protein>
    <submittedName>
        <fullName evidence="2">GNAT family N-acetyltransferase</fullName>
    </submittedName>
</protein>
<dbReference type="InterPro" id="IPR000182">
    <property type="entry name" value="GNAT_dom"/>
</dbReference>
<sequence>MITYHLLTPHSPAWATAASQIGAIDWPAGGHLAKLMQTATWQPWERVVYATDNGQLVGCCALMAEDIVPDTPYSPFVSTVYVNPDYRGQGISLHLVQQTETAAQAAGIDGLYIVTRHVGLYEHLDYELIDQRNDQFGRLNRILYKQL</sequence>
<name>A0ABX1L9X6_9LACO</name>
<evidence type="ECO:0000313" key="3">
    <source>
        <dbReference type="Proteomes" id="UP000707477"/>
    </source>
</evidence>
<evidence type="ECO:0000259" key="1">
    <source>
        <dbReference type="PROSITE" id="PS51186"/>
    </source>
</evidence>
<feature type="domain" description="N-acetyltransferase" evidence="1">
    <location>
        <begin position="2"/>
        <end position="147"/>
    </location>
</feature>
<dbReference type="Pfam" id="PF13508">
    <property type="entry name" value="Acetyltransf_7"/>
    <property type="match status" value="1"/>
</dbReference>
<proteinExistence type="predicted"/>
<dbReference type="CDD" id="cd04301">
    <property type="entry name" value="NAT_SF"/>
    <property type="match status" value="1"/>
</dbReference>
<reference evidence="2 3" key="1">
    <citation type="submission" date="2020-03" db="EMBL/GenBank/DDBJ databases">
        <authorList>
            <person name="Zhang Z."/>
            <person name="Guo Z."/>
            <person name="Hou Q."/>
            <person name="Shen X."/>
        </authorList>
    </citation>
    <scope>NUCLEOTIDE SEQUENCE [LARGE SCALE GENOMIC DNA]</scope>
    <source>
        <strain evidence="2 3">HBUAS51329</strain>
    </source>
</reference>
<dbReference type="EMBL" id="JAAVSD010000015">
    <property type="protein sequence ID" value="NLR29870.1"/>
    <property type="molecule type" value="Genomic_DNA"/>
</dbReference>
<dbReference type="SUPFAM" id="SSF55729">
    <property type="entry name" value="Acyl-CoA N-acyltransferases (Nat)"/>
    <property type="match status" value="1"/>
</dbReference>
<gene>
    <name evidence="2" type="ORF">HEQ44_06690</name>
</gene>
<accession>A0ABX1L9X6</accession>
<comment type="caution">
    <text evidence="2">The sequence shown here is derived from an EMBL/GenBank/DDBJ whole genome shotgun (WGS) entry which is preliminary data.</text>
</comment>
<organism evidence="2 3">
    <name type="scientific">Levilactobacillus tujiorum</name>
    <dbReference type="NCBI Taxonomy" id="2912243"/>
    <lineage>
        <taxon>Bacteria</taxon>
        <taxon>Bacillati</taxon>
        <taxon>Bacillota</taxon>
        <taxon>Bacilli</taxon>
        <taxon>Lactobacillales</taxon>
        <taxon>Lactobacillaceae</taxon>
        <taxon>Levilactobacillus</taxon>
    </lineage>
</organism>
<dbReference type="InterPro" id="IPR016181">
    <property type="entry name" value="Acyl_CoA_acyltransferase"/>
</dbReference>
<dbReference type="Gene3D" id="3.40.630.30">
    <property type="match status" value="1"/>
</dbReference>
<keyword evidence="3" id="KW-1185">Reference proteome</keyword>
<dbReference type="InterPro" id="IPR039840">
    <property type="entry name" value="NAA80"/>
</dbReference>
<evidence type="ECO:0000313" key="2">
    <source>
        <dbReference type="EMBL" id="NLR29870.1"/>
    </source>
</evidence>
<dbReference type="Proteomes" id="UP000707477">
    <property type="component" value="Unassembled WGS sequence"/>
</dbReference>
<dbReference type="RefSeq" id="WP_168849578.1">
    <property type="nucleotide sequence ID" value="NZ_JAAVSD010000015.1"/>
</dbReference>
<dbReference type="PANTHER" id="PTHR13538">
    <property type="entry name" value="N-ACETYLTRANSFERASE 6"/>
    <property type="match status" value="1"/>
</dbReference>